<proteinExistence type="predicted"/>
<dbReference type="VEuPathDB" id="FungiDB:BO83DRAFT_327442"/>
<gene>
    <name evidence="1" type="ORF">BO83DRAFT_327442</name>
</gene>
<protein>
    <submittedName>
        <fullName evidence="1">Uncharacterized protein</fullName>
    </submittedName>
</protein>
<keyword evidence="2" id="KW-1185">Reference proteome</keyword>
<dbReference type="Proteomes" id="UP000246171">
    <property type="component" value="Unassembled WGS sequence"/>
</dbReference>
<comment type="caution">
    <text evidence="1">The sequence shown here is derived from an EMBL/GenBank/DDBJ whole genome shotgun (WGS) entry which is preliminary data.</text>
</comment>
<organism evidence="1 2">
    <name type="scientific">Aspergillus eucalypticola (strain CBS 122712 / IBT 29274)</name>
    <dbReference type="NCBI Taxonomy" id="1448314"/>
    <lineage>
        <taxon>Eukaryota</taxon>
        <taxon>Fungi</taxon>
        <taxon>Dikarya</taxon>
        <taxon>Ascomycota</taxon>
        <taxon>Pezizomycotina</taxon>
        <taxon>Eurotiomycetes</taxon>
        <taxon>Eurotiomycetidae</taxon>
        <taxon>Eurotiales</taxon>
        <taxon>Aspergillaceae</taxon>
        <taxon>Aspergillus</taxon>
        <taxon>Aspergillus subgen. Circumdati</taxon>
    </lineage>
</organism>
<dbReference type="GeneID" id="37050047"/>
<dbReference type="Gene3D" id="3.90.180.10">
    <property type="entry name" value="Medium-chain alcohol dehydrogenases, catalytic domain"/>
    <property type="match status" value="1"/>
</dbReference>
<dbReference type="AlphaFoldDB" id="A0A317UM72"/>
<sequence length="76" mass="9051">DIFFQQDVMTATKNHGIDMVLNSLSRKLLLASWSHITEFETMVKISKHNFYQHAMLFMETFEANQIFIRLDLWQLS</sequence>
<dbReference type="RefSeq" id="XP_025381787.1">
    <property type="nucleotide sequence ID" value="XM_025528085.1"/>
</dbReference>
<dbReference type="EMBL" id="MSFU01000056">
    <property type="protein sequence ID" value="PWY61717.1"/>
    <property type="molecule type" value="Genomic_DNA"/>
</dbReference>
<reference evidence="1" key="1">
    <citation type="submission" date="2016-12" db="EMBL/GenBank/DDBJ databases">
        <title>The genomes of Aspergillus section Nigri reveals drivers in fungal speciation.</title>
        <authorList>
            <consortium name="DOE Joint Genome Institute"/>
            <person name="Vesth T.C."/>
            <person name="Nybo J."/>
            <person name="Theobald S."/>
            <person name="Brandl J."/>
            <person name="Frisvad J.C."/>
            <person name="Nielsen K.F."/>
            <person name="Lyhne E.K."/>
            <person name="Kogle M.E."/>
            <person name="Kuo A."/>
            <person name="Riley R."/>
            <person name="Clum A."/>
            <person name="Nolan M."/>
            <person name="Lipzen A."/>
            <person name="Salamov A."/>
            <person name="Henrissat B."/>
            <person name="Wiebenga A."/>
            <person name="De vries R.P."/>
            <person name="Grigoriev I.V."/>
            <person name="Mortensen U.H."/>
            <person name="Andersen M.R."/>
            <person name="Baker S.E."/>
        </authorList>
    </citation>
    <scope>NUCLEOTIDE SEQUENCE</scope>
    <source>
        <strain evidence="1">CBS 122712</strain>
    </source>
</reference>
<evidence type="ECO:0000313" key="2">
    <source>
        <dbReference type="Proteomes" id="UP000246171"/>
    </source>
</evidence>
<feature type="non-terminal residue" evidence="1">
    <location>
        <position position="1"/>
    </location>
</feature>
<name>A0A317UM72_ASPEC</name>
<dbReference type="OrthoDB" id="329835at2759"/>
<evidence type="ECO:0000313" key="1">
    <source>
        <dbReference type="EMBL" id="PWY61717.1"/>
    </source>
</evidence>
<accession>A0A317UM72</accession>